<dbReference type="Proteomes" id="UP001629244">
    <property type="component" value="Unassembled WGS sequence"/>
</dbReference>
<organism evidence="1 2">
    <name type="scientific">Sphingomonas plantiphila</name>
    <dbReference type="NCBI Taxonomy" id="3163295"/>
    <lineage>
        <taxon>Bacteria</taxon>
        <taxon>Pseudomonadati</taxon>
        <taxon>Pseudomonadota</taxon>
        <taxon>Alphaproteobacteria</taxon>
        <taxon>Sphingomonadales</taxon>
        <taxon>Sphingomonadaceae</taxon>
        <taxon>Sphingomonas</taxon>
    </lineage>
</organism>
<keyword evidence="2" id="KW-1185">Reference proteome</keyword>
<dbReference type="EMBL" id="JBELQC010000001">
    <property type="protein sequence ID" value="MFL9841727.1"/>
    <property type="molecule type" value="Genomic_DNA"/>
</dbReference>
<sequence>MDRITATYLNRGIELLLLVVLWRAYSDCRCAHDLWLSFARQSELHQIGTLTAIAIIARALLITAREALAAGSKVAGSVWRSLAKVRWP</sequence>
<comment type="caution">
    <text evidence="1">The sequence shown here is derived from an EMBL/GenBank/DDBJ whole genome shotgun (WGS) entry which is preliminary data.</text>
</comment>
<reference evidence="1 2" key="1">
    <citation type="submission" date="2024-06" db="EMBL/GenBank/DDBJ databases">
        <authorList>
            <person name="Kaempfer P."/>
            <person name="Viver T."/>
        </authorList>
    </citation>
    <scope>NUCLEOTIDE SEQUENCE [LARGE SCALE GENOMIC DNA]</scope>
    <source>
        <strain evidence="1 2">ST-64</strain>
    </source>
</reference>
<name>A0ABW8YQ15_9SPHN</name>
<gene>
    <name evidence="1" type="ORF">ABS767_12195</name>
</gene>
<evidence type="ECO:0000313" key="1">
    <source>
        <dbReference type="EMBL" id="MFL9841727.1"/>
    </source>
</evidence>
<dbReference type="RefSeq" id="WP_408078616.1">
    <property type="nucleotide sequence ID" value="NZ_JBELQC010000001.1"/>
</dbReference>
<proteinExistence type="predicted"/>
<protein>
    <submittedName>
        <fullName evidence="1">Uncharacterized protein</fullName>
    </submittedName>
</protein>
<accession>A0ABW8YQ15</accession>
<evidence type="ECO:0000313" key="2">
    <source>
        <dbReference type="Proteomes" id="UP001629244"/>
    </source>
</evidence>